<dbReference type="CDD" id="cd14785">
    <property type="entry name" value="V-ATPase_C"/>
    <property type="match status" value="1"/>
</dbReference>
<name>A0A836LCX6_9TRYP</name>
<evidence type="ECO:0000256" key="5">
    <source>
        <dbReference type="RuleBase" id="RU364010"/>
    </source>
</evidence>
<dbReference type="RefSeq" id="XP_067757906.1">
    <property type="nucleotide sequence ID" value="XM_067902489.1"/>
</dbReference>
<dbReference type="KEGG" id="phet:94292566"/>
<dbReference type="AlphaFoldDB" id="A0A836LCX6"/>
<dbReference type="SUPFAM" id="SSF118203">
    <property type="entry name" value="Vacuolar ATP synthase subunit C"/>
    <property type="match status" value="1"/>
</dbReference>
<keyword evidence="6" id="KW-0175">Coiled coil</keyword>
<comment type="function">
    <text evidence="5">Subunit of the V1 complex of vacuolar(H+)-ATPase (V-ATPase), a multisubunit enzyme composed of a peripheral complex (V1) that hydrolyzes ATP and a membrane integral complex (V0) that translocates protons. V-ATPase is responsible for acidifying and maintaining the pH of intracellular compartments and in some cell types, is targeted to the plasma membrane, where it is responsible for acidifying the extracellular environment. Subunit C is necessary for the assembly of the catalytic sector of the enzyme and is likely to have a specific function in its catalytic activity.</text>
</comment>
<dbReference type="PANTHER" id="PTHR10137">
    <property type="entry name" value="V-TYPE PROTON ATPASE SUBUNIT C"/>
    <property type="match status" value="1"/>
</dbReference>
<evidence type="ECO:0000256" key="1">
    <source>
        <dbReference type="ARBA" id="ARBA00006138"/>
    </source>
</evidence>
<comment type="subunit">
    <text evidence="5">V-ATPase is a heteromultimeric enzyme composed of a peripheral catalytic V1 complex (components A to H) attached to an integral membrane V0 proton pore complex.</text>
</comment>
<evidence type="ECO:0000313" key="8">
    <source>
        <dbReference type="Proteomes" id="UP000674318"/>
    </source>
</evidence>
<comment type="similarity">
    <text evidence="1 5">Belongs to the V-ATPase C subunit family.</text>
</comment>
<feature type="coiled-coil region" evidence="6">
    <location>
        <begin position="258"/>
        <end position="285"/>
    </location>
</feature>
<accession>A0A836LCX6</accession>
<dbReference type="Pfam" id="PF03223">
    <property type="entry name" value="V-ATPase_C"/>
    <property type="match status" value="1"/>
</dbReference>
<keyword evidence="8" id="KW-1185">Reference proteome</keyword>
<dbReference type="OrthoDB" id="6605928at2759"/>
<reference evidence="7 8" key="1">
    <citation type="submission" date="2021-02" db="EMBL/GenBank/DDBJ databases">
        <title>Porcisia hertigi Genome sequencing and assembly.</title>
        <authorList>
            <person name="Almutairi H."/>
            <person name="Gatherer D."/>
        </authorList>
    </citation>
    <scope>NUCLEOTIDE SEQUENCE [LARGE SCALE GENOMIC DNA]</scope>
    <source>
        <strain evidence="7 8">C119</strain>
    </source>
</reference>
<evidence type="ECO:0000256" key="4">
    <source>
        <dbReference type="ARBA" id="ARBA00023065"/>
    </source>
</evidence>
<dbReference type="EMBL" id="JAFJZO010000018">
    <property type="protein sequence ID" value="KAG5507591.1"/>
    <property type="molecule type" value="Genomic_DNA"/>
</dbReference>
<dbReference type="InterPro" id="IPR036132">
    <property type="entry name" value="Vac_ATP_synth_c_sf"/>
</dbReference>
<evidence type="ECO:0000256" key="3">
    <source>
        <dbReference type="ARBA" id="ARBA00022781"/>
    </source>
</evidence>
<keyword evidence="2 5" id="KW-0813">Transport</keyword>
<dbReference type="GO" id="GO:0000221">
    <property type="term" value="C:vacuolar proton-transporting V-type ATPase, V1 domain"/>
    <property type="evidence" value="ECO:0007669"/>
    <property type="project" value="TreeGrafter"/>
</dbReference>
<gene>
    <name evidence="7" type="ORF">JKF63_06540</name>
</gene>
<dbReference type="GO" id="GO:0046961">
    <property type="term" value="F:proton-transporting ATPase activity, rotational mechanism"/>
    <property type="evidence" value="ECO:0007669"/>
    <property type="project" value="InterPro"/>
</dbReference>
<sequence length="380" mass="43427">MSESFVILALPYLQQSQESLQSAQFEALVRQMGPLGQTFRHFVIPALQIGTLDSIMEASDELAKLDPLMENGVRKLIGLMEETSGKPRSIVTTFRINQTQEMSSAGYIKNFLWSSAQFDPKETIQNLIEKFSQINATADERVRVMLAEYNDTRNKLIAANRKNEGNLSVRPIRELVALYNRDHQCFVDTDLLVTVFVAVPLAAQKEWLATYWKMNEYVCPQSNRVVAEDKEYALNSVVMFRKVADDVKTACRKRRYVIREVEGADELLSSELQELQRKADKEKKALYTVLWQQYCTCYVAWIHLKAVRVFIEALLKFGLPPRFIAVVLQVSADKEAEIRKRIAQVYPDLTTPLANDVIVDTAALQQEYPYVSLKVSNVQK</sequence>
<evidence type="ECO:0000313" key="7">
    <source>
        <dbReference type="EMBL" id="KAG5507591.1"/>
    </source>
</evidence>
<organism evidence="7 8">
    <name type="scientific">Porcisia hertigi</name>
    <dbReference type="NCBI Taxonomy" id="2761500"/>
    <lineage>
        <taxon>Eukaryota</taxon>
        <taxon>Discoba</taxon>
        <taxon>Euglenozoa</taxon>
        <taxon>Kinetoplastea</taxon>
        <taxon>Metakinetoplastina</taxon>
        <taxon>Trypanosomatida</taxon>
        <taxon>Trypanosomatidae</taxon>
        <taxon>Leishmaniinae</taxon>
        <taxon>Porcisia</taxon>
    </lineage>
</organism>
<dbReference type="Proteomes" id="UP000674318">
    <property type="component" value="Unassembled WGS sequence"/>
</dbReference>
<evidence type="ECO:0000256" key="2">
    <source>
        <dbReference type="ARBA" id="ARBA00022448"/>
    </source>
</evidence>
<comment type="caution">
    <text evidence="7">The sequence shown here is derived from an EMBL/GenBank/DDBJ whole genome shotgun (WGS) entry which is preliminary data.</text>
</comment>
<keyword evidence="4 5" id="KW-0406">Ion transport</keyword>
<dbReference type="FunFam" id="3.30.70.100:FF:000002">
    <property type="entry name" value="V-type proton ATPase subunit C"/>
    <property type="match status" value="1"/>
</dbReference>
<dbReference type="Gene3D" id="3.30.70.100">
    <property type="match status" value="1"/>
</dbReference>
<dbReference type="GeneID" id="94292566"/>
<dbReference type="Gene3D" id="3.30.70.1180">
    <property type="entry name" value="Vacuolar atp synthase subunit c, domain 1"/>
    <property type="match status" value="1"/>
</dbReference>
<dbReference type="InterPro" id="IPR004907">
    <property type="entry name" value="ATPase_V1-cplx_csu"/>
</dbReference>
<dbReference type="Gene3D" id="1.20.1460.10">
    <property type="entry name" value="subunit c (vma5p) of the yeast v-atpase, domain 2"/>
    <property type="match status" value="1"/>
</dbReference>
<dbReference type="PANTHER" id="PTHR10137:SF0">
    <property type="entry name" value="V-TYPE PROTON ATPASE SUBUNIT C"/>
    <property type="match status" value="1"/>
</dbReference>
<protein>
    <recommendedName>
        <fullName evidence="5">V-type proton ATPase subunit C</fullName>
    </recommendedName>
</protein>
<evidence type="ECO:0000256" key="6">
    <source>
        <dbReference type="SAM" id="Coils"/>
    </source>
</evidence>
<keyword evidence="3 5" id="KW-0375">Hydrogen ion transport</keyword>
<proteinExistence type="inferred from homology"/>